<organism evidence="3 4">
    <name type="scientific">Humicola insolens</name>
    <name type="common">Soft-rot fungus</name>
    <dbReference type="NCBI Taxonomy" id="85995"/>
    <lineage>
        <taxon>Eukaryota</taxon>
        <taxon>Fungi</taxon>
        <taxon>Dikarya</taxon>
        <taxon>Ascomycota</taxon>
        <taxon>Pezizomycotina</taxon>
        <taxon>Sordariomycetes</taxon>
        <taxon>Sordariomycetidae</taxon>
        <taxon>Sordariales</taxon>
        <taxon>Chaetomiaceae</taxon>
        <taxon>Mycothermus</taxon>
    </lineage>
</organism>
<dbReference type="Proteomes" id="UP001583172">
    <property type="component" value="Unassembled WGS sequence"/>
</dbReference>
<feature type="region of interest" description="Disordered" evidence="1">
    <location>
        <begin position="119"/>
        <end position="142"/>
    </location>
</feature>
<evidence type="ECO:0000256" key="1">
    <source>
        <dbReference type="SAM" id="MobiDB-lite"/>
    </source>
</evidence>
<proteinExistence type="predicted"/>
<evidence type="ECO:0000256" key="2">
    <source>
        <dbReference type="SAM" id="Phobius"/>
    </source>
</evidence>
<feature type="region of interest" description="Disordered" evidence="1">
    <location>
        <begin position="63"/>
        <end position="84"/>
    </location>
</feature>
<reference evidence="3 4" key="1">
    <citation type="journal article" date="2024" name="Commun. Biol.">
        <title>Comparative genomic analysis of thermophilic fungi reveals convergent evolutionary adaptations and gene losses.</title>
        <authorList>
            <person name="Steindorff A.S."/>
            <person name="Aguilar-Pontes M.V."/>
            <person name="Robinson A.J."/>
            <person name="Andreopoulos B."/>
            <person name="LaButti K."/>
            <person name="Kuo A."/>
            <person name="Mondo S."/>
            <person name="Riley R."/>
            <person name="Otillar R."/>
            <person name="Haridas S."/>
            <person name="Lipzen A."/>
            <person name="Grimwood J."/>
            <person name="Schmutz J."/>
            <person name="Clum A."/>
            <person name="Reid I.D."/>
            <person name="Moisan M.C."/>
            <person name="Butler G."/>
            <person name="Nguyen T.T.M."/>
            <person name="Dewar K."/>
            <person name="Conant G."/>
            <person name="Drula E."/>
            <person name="Henrissat B."/>
            <person name="Hansel C."/>
            <person name="Singer S."/>
            <person name="Hutchinson M.I."/>
            <person name="de Vries R.P."/>
            <person name="Natvig D.O."/>
            <person name="Powell A.J."/>
            <person name="Tsang A."/>
            <person name="Grigoriev I.V."/>
        </authorList>
    </citation>
    <scope>NUCLEOTIDE SEQUENCE [LARGE SCALE GENOMIC DNA]</scope>
    <source>
        <strain evidence="3 4">CBS 620.91</strain>
    </source>
</reference>
<name>A0ABR3VIX8_HUMIN</name>
<protein>
    <submittedName>
        <fullName evidence="3">Uncharacterized protein</fullName>
    </submittedName>
</protein>
<evidence type="ECO:0000313" key="4">
    <source>
        <dbReference type="Proteomes" id="UP001583172"/>
    </source>
</evidence>
<accession>A0ABR3VIX8</accession>
<gene>
    <name evidence="3" type="ORF">VTJ49DRAFT_6726</name>
</gene>
<evidence type="ECO:0000313" key="3">
    <source>
        <dbReference type="EMBL" id="KAL1841687.1"/>
    </source>
</evidence>
<feature type="region of interest" description="Disordered" evidence="1">
    <location>
        <begin position="215"/>
        <end position="289"/>
    </location>
</feature>
<sequence length="289" mass="29411">MHREINANGFFQNEANTQIQQAQGQALTVTQTALAVVGGIIGSSLLTGVAFILIIRYRRNKRKQFGGSGSRRQDRNNGGAAIGYPQLTATSNKAYSISRSSSSSSSVSSSILKRGYFAPPAAGDATGRDDRRSSMYSTDTENNGFRFGTGAAAGIQPPAPAATVGGGGPVGYTVGINNNKGGGFKLSDPPPPRGAAVKAKTAAAATAAAAEGGKFSLFPSSEKDPGPPGSAGQAQAKSRVGSVLSSAGMPSLDKWLRDGTNVSPFATAVKNGNRRSAGSENSLGIGKAR</sequence>
<comment type="caution">
    <text evidence="3">The sequence shown here is derived from an EMBL/GenBank/DDBJ whole genome shotgun (WGS) entry which is preliminary data.</text>
</comment>
<dbReference type="EMBL" id="JAZGSY010000067">
    <property type="protein sequence ID" value="KAL1841687.1"/>
    <property type="molecule type" value="Genomic_DNA"/>
</dbReference>
<keyword evidence="2" id="KW-0472">Membrane</keyword>
<keyword evidence="2" id="KW-1133">Transmembrane helix</keyword>
<keyword evidence="4" id="KW-1185">Reference proteome</keyword>
<feature type="transmembrane region" description="Helical" evidence="2">
    <location>
        <begin position="33"/>
        <end position="55"/>
    </location>
</feature>
<keyword evidence="2" id="KW-0812">Transmembrane</keyword>